<dbReference type="InterPro" id="IPR001128">
    <property type="entry name" value="Cyt_P450"/>
</dbReference>
<comment type="caution">
    <text evidence="11">The sequence shown here is derived from an EMBL/GenBank/DDBJ whole genome shotgun (WGS) entry which is preliminary data.</text>
</comment>
<comment type="pathway">
    <text evidence="2">Secondary metabolite biosynthesis.</text>
</comment>
<evidence type="ECO:0000313" key="12">
    <source>
        <dbReference type="Proteomes" id="UP000559027"/>
    </source>
</evidence>
<dbReference type="AlphaFoldDB" id="A0A8H5CR66"/>
<comment type="cofactor">
    <cofactor evidence="1 9">
        <name>heme</name>
        <dbReference type="ChEBI" id="CHEBI:30413"/>
    </cofactor>
</comment>
<evidence type="ECO:0000256" key="8">
    <source>
        <dbReference type="ARBA" id="ARBA00023033"/>
    </source>
</evidence>
<keyword evidence="12" id="KW-1185">Reference proteome</keyword>
<dbReference type="PANTHER" id="PTHR46300">
    <property type="entry name" value="P450, PUTATIVE (EUROFUNG)-RELATED-RELATED"/>
    <property type="match status" value="1"/>
</dbReference>
<dbReference type="GO" id="GO:0004497">
    <property type="term" value="F:monooxygenase activity"/>
    <property type="evidence" value="ECO:0007669"/>
    <property type="project" value="UniProtKB-KW"/>
</dbReference>
<reference evidence="11 12" key="1">
    <citation type="journal article" date="2020" name="ISME J.">
        <title>Uncovering the hidden diversity of litter-decomposition mechanisms in mushroom-forming fungi.</title>
        <authorList>
            <person name="Floudas D."/>
            <person name="Bentzer J."/>
            <person name="Ahren D."/>
            <person name="Johansson T."/>
            <person name="Persson P."/>
            <person name="Tunlid A."/>
        </authorList>
    </citation>
    <scope>NUCLEOTIDE SEQUENCE [LARGE SCALE GENOMIC DNA]</scope>
    <source>
        <strain evidence="11 12">CBS 146.42</strain>
    </source>
</reference>
<dbReference type="PANTHER" id="PTHR46300:SF7">
    <property type="entry name" value="P450, PUTATIVE (EUROFUNG)-RELATED"/>
    <property type="match status" value="1"/>
</dbReference>
<evidence type="ECO:0000256" key="4">
    <source>
        <dbReference type="ARBA" id="ARBA00022617"/>
    </source>
</evidence>
<evidence type="ECO:0000256" key="1">
    <source>
        <dbReference type="ARBA" id="ARBA00001971"/>
    </source>
</evidence>
<proteinExistence type="inferred from homology"/>
<dbReference type="SUPFAM" id="SSF48264">
    <property type="entry name" value="Cytochrome P450"/>
    <property type="match status" value="1"/>
</dbReference>
<dbReference type="OrthoDB" id="2789670at2759"/>
<keyword evidence="7 9" id="KW-0408">Iron</keyword>
<dbReference type="CDD" id="cd11065">
    <property type="entry name" value="CYP64-like"/>
    <property type="match status" value="1"/>
</dbReference>
<evidence type="ECO:0000256" key="6">
    <source>
        <dbReference type="ARBA" id="ARBA00023002"/>
    </source>
</evidence>
<dbReference type="InterPro" id="IPR050364">
    <property type="entry name" value="Cytochrome_P450_fung"/>
</dbReference>
<comment type="similarity">
    <text evidence="3 10">Belongs to the cytochrome P450 family.</text>
</comment>
<feature type="binding site" description="axial binding residue" evidence="9">
    <location>
        <position position="434"/>
    </location>
    <ligand>
        <name>heme</name>
        <dbReference type="ChEBI" id="CHEBI:30413"/>
    </ligand>
    <ligandPart>
        <name>Fe</name>
        <dbReference type="ChEBI" id="CHEBI:18248"/>
    </ligandPart>
</feature>
<dbReference type="InterPro" id="IPR002401">
    <property type="entry name" value="Cyt_P450_E_grp-I"/>
</dbReference>
<sequence length="512" mass="58019">MDSIWALFIPFVIYTWTRSRKRYPPGPKRLPFIGNLLDIPTRHAYEKFAHYSKDLNSDIIYLDAVGVPFIVLNSLEACNDLLEKRSNVYSSRYHQTMAYELIDGKRIFPMLPYGDEWRESKKIMMKHITAPANQEPIFSTITQFIRKSLLPNLLMAPADFLVHIRNGVGGSIISLTYGLPIKRVDDPWIEVAEQSMHCLTSAAVPGKYAVDVVPALKHLPEWLPGAGFLREAKEWKRTFARLFEEPFKAVKKGMVDGTVQPSFLSRSLEEISDMPDQERLERVIENPLLGGTDTSVTAVTNFVAMLLLFPDIQSKAQAEIDIVIGRHRLPELEDKTKLPYLSAVLKELLRWKPIVPSGLPHMTSEDDIYKDYYIPKGAIVMGNNWAIMHDEKIFPNPSKFDPTRFLTASGQLRHDNKIPDPEVVATFGFGRRICPGINIGLASFWLSAACILACFNVTPELDDEGKPITPKIEYVGKEIVSHPEPFRCQITPRDPEATALVQAEYDESSEYI</sequence>
<evidence type="ECO:0000256" key="2">
    <source>
        <dbReference type="ARBA" id="ARBA00005179"/>
    </source>
</evidence>
<keyword evidence="4 9" id="KW-0349">Heme</keyword>
<dbReference type="EMBL" id="JAACJO010000031">
    <property type="protein sequence ID" value="KAF5346506.1"/>
    <property type="molecule type" value="Genomic_DNA"/>
</dbReference>
<dbReference type="Proteomes" id="UP000559027">
    <property type="component" value="Unassembled WGS sequence"/>
</dbReference>
<evidence type="ECO:0000256" key="7">
    <source>
        <dbReference type="ARBA" id="ARBA00023004"/>
    </source>
</evidence>
<dbReference type="GO" id="GO:0016705">
    <property type="term" value="F:oxidoreductase activity, acting on paired donors, with incorporation or reduction of molecular oxygen"/>
    <property type="evidence" value="ECO:0007669"/>
    <property type="project" value="InterPro"/>
</dbReference>
<evidence type="ECO:0000256" key="3">
    <source>
        <dbReference type="ARBA" id="ARBA00010617"/>
    </source>
</evidence>
<dbReference type="InterPro" id="IPR017972">
    <property type="entry name" value="Cyt_P450_CS"/>
</dbReference>
<dbReference type="GO" id="GO:0005506">
    <property type="term" value="F:iron ion binding"/>
    <property type="evidence" value="ECO:0007669"/>
    <property type="project" value="InterPro"/>
</dbReference>
<protein>
    <recommendedName>
        <fullName evidence="13">Cytochrome P450</fullName>
    </recommendedName>
</protein>
<keyword evidence="8 10" id="KW-0503">Monooxygenase</keyword>
<dbReference type="Pfam" id="PF00067">
    <property type="entry name" value="p450"/>
    <property type="match status" value="1"/>
</dbReference>
<evidence type="ECO:0000256" key="10">
    <source>
        <dbReference type="RuleBase" id="RU000461"/>
    </source>
</evidence>
<dbReference type="PRINTS" id="PR00463">
    <property type="entry name" value="EP450I"/>
</dbReference>
<evidence type="ECO:0000313" key="11">
    <source>
        <dbReference type="EMBL" id="KAF5346506.1"/>
    </source>
</evidence>
<name>A0A8H5CR66_9AGAR</name>
<dbReference type="GO" id="GO:0020037">
    <property type="term" value="F:heme binding"/>
    <property type="evidence" value="ECO:0007669"/>
    <property type="project" value="InterPro"/>
</dbReference>
<evidence type="ECO:0008006" key="13">
    <source>
        <dbReference type="Google" id="ProtNLM"/>
    </source>
</evidence>
<keyword evidence="5 9" id="KW-0479">Metal-binding</keyword>
<organism evidence="11 12">
    <name type="scientific">Leucocoprinus leucothites</name>
    <dbReference type="NCBI Taxonomy" id="201217"/>
    <lineage>
        <taxon>Eukaryota</taxon>
        <taxon>Fungi</taxon>
        <taxon>Dikarya</taxon>
        <taxon>Basidiomycota</taxon>
        <taxon>Agaricomycotina</taxon>
        <taxon>Agaricomycetes</taxon>
        <taxon>Agaricomycetidae</taxon>
        <taxon>Agaricales</taxon>
        <taxon>Agaricineae</taxon>
        <taxon>Agaricaceae</taxon>
        <taxon>Leucocoprinus</taxon>
    </lineage>
</organism>
<accession>A0A8H5CR66</accession>
<gene>
    <name evidence="11" type="ORF">D9756_010107</name>
</gene>
<evidence type="ECO:0000256" key="5">
    <source>
        <dbReference type="ARBA" id="ARBA00022723"/>
    </source>
</evidence>
<keyword evidence="6 10" id="KW-0560">Oxidoreductase</keyword>
<dbReference type="InterPro" id="IPR036396">
    <property type="entry name" value="Cyt_P450_sf"/>
</dbReference>
<dbReference type="Gene3D" id="1.10.630.10">
    <property type="entry name" value="Cytochrome P450"/>
    <property type="match status" value="1"/>
</dbReference>
<evidence type="ECO:0000256" key="9">
    <source>
        <dbReference type="PIRSR" id="PIRSR602401-1"/>
    </source>
</evidence>
<dbReference type="PROSITE" id="PS00086">
    <property type="entry name" value="CYTOCHROME_P450"/>
    <property type="match status" value="1"/>
</dbReference>